<dbReference type="SUPFAM" id="SSF46785">
    <property type="entry name" value="Winged helix' DNA-binding domain"/>
    <property type="match status" value="1"/>
</dbReference>
<keyword evidence="6" id="KW-1185">Reference proteome</keyword>
<dbReference type="SMART" id="SM00866">
    <property type="entry name" value="UTRA"/>
    <property type="match status" value="1"/>
</dbReference>
<evidence type="ECO:0000256" key="1">
    <source>
        <dbReference type="ARBA" id="ARBA00023015"/>
    </source>
</evidence>
<dbReference type="Proteomes" id="UP000240418">
    <property type="component" value="Unassembled WGS sequence"/>
</dbReference>
<dbReference type="InterPro" id="IPR050679">
    <property type="entry name" value="Bact_HTH_transcr_reg"/>
</dbReference>
<comment type="caution">
    <text evidence="5">The sequence shown here is derived from an EMBL/GenBank/DDBJ whole genome shotgun (WGS) entry which is preliminary data.</text>
</comment>
<keyword evidence="2" id="KW-0238">DNA-binding</keyword>
<evidence type="ECO:0000259" key="4">
    <source>
        <dbReference type="PROSITE" id="PS50949"/>
    </source>
</evidence>
<dbReference type="InterPro" id="IPR036390">
    <property type="entry name" value="WH_DNA-bd_sf"/>
</dbReference>
<dbReference type="PRINTS" id="PR00035">
    <property type="entry name" value="HTHGNTR"/>
</dbReference>
<reference evidence="5 6" key="1">
    <citation type="submission" date="2018-03" db="EMBL/GenBank/DDBJ databases">
        <title>Genomic Encyclopedia of Archaeal and Bacterial Type Strains, Phase II (KMG-II): from individual species to whole genera.</title>
        <authorList>
            <person name="Goeker M."/>
        </authorList>
    </citation>
    <scope>NUCLEOTIDE SEQUENCE [LARGE SCALE GENOMIC DNA]</scope>
    <source>
        <strain evidence="5 6">DSM 100673</strain>
    </source>
</reference>
<gene>
    <name evidence="5" type="ORF">CLV88_10894</name>
</gene>
<dbReference type="RefSeq" id="WP_341477161.1">
    <property type="nucleotide sequence ID" value="NZ_PYGJ01000008.1"/>
</dbReference>
<name>A0A2P8FB05_9RHOB</name>
<accession>A0A2P8FB05</accession>
<dbReference type="Gene3D" id="3.40.1410.10">
    <property type="entry name" value="Chorismate lyase-like"/>
    <property type="match status" value="1"/>
</dbReference>
<dbReference type="GO" id="GO:0003700">
    <property type="term" value="F:DNA-binding transcription factor activity"/>
    <property type="evidence" value="ECO:0007669"/>
    <property type="project" value="InterPro"/>
</dbReference>
<dbReference type="PANTHER" id="PTHR44846">
    <property type="entry name" value="MANNOSYL-D-GLYCERATE TRANSPORT/METABOLISM SYSTEM REPRESSOR MNGR-RELATED"/>
    <property type="match status" value="1"/>
</dbReference>
<dbReference type="PANTHER" id="PTHR44846:SF16">
    <property type="entry name" value="TRANSCRIPTIONAL REGULATOR PHNF-RELATED"/>
    <property type="match status" value="1"/>
</dbReference>
<feature type="domain" description="HTH gntR-type" evidence="4">
    <location>
        <begin position="3"/>
        <end position="71"/>
    </location>
</feature>
<dbReference type="GO" id="GO:0003677">
    <property type="term" value="F:DNA binding"/>
    <property type="evidence" value="ECO:0007669"/>
    <property type="project" value="UniProtKB-KW"/>
</dbReference>
<dbReference type="SUPFAM" id="SSF64288">
    <property type="entry name" value="Chorismate lyase-like"/>
    <property type="match status" value="1"/>
</dbReference>
<dbReference type="CDD" id="cd07377">
    <property type="entry name" value="WHTH_GntR"/>
    <property type="match status" value="1"/>
</dbReference>
<dbReference type="Pfam" id="PF00392">
    <property type="entry name" value="GntR"/>
    <property type="match status" value="1"/>
</dbReference>
<dbReference type="Gene3D" id="1.10.10.10">
    <property type="entry name" value="Winged helix-like DNA-binding domain superfamily/Winged helix DNA-binding domain"/>
    <property type="match status" value="1"/>
</dbReference>
<organism evidence="5 6">
    <name type="scientific">Shimia abyssi</name>
    <dbReference type="NCBI Taxonomy" id="1662395"/>
    <lineage>
        <taxon>Bacteria</taxon>
        <taxon>Pseudomonadati</taxon>
        <taxon>Pseudomonadota</taxon>
        <taxon>Alphaproteobacteria</taxon>
        <taxon>Rhodobacterales</taxon>
        <taxon>Roseobacteraceae</taxon>
    </lineage>
</organism>
<evidence type="ECO:0000256" key="2">
    <source>
        <dbReference type="ARBA" id="ARBA00023125"/>
    </source>
</evidence>
<evidence type="ECO:0000256" key="3">
    <source>
        <dbReference type="ARBA" id="ARBA00023163"/>
    </source>
</evidence>
<sequence length="230" mass="26112">MLKAAFREVKEIIRDRIVEGVWKPGELIPNEIDLAVEFGCARATVNRAVRELAEEGLVERRRKAGTRVLASPVRRAQFEIPIVRKEIESQGQIYRHAVVGQKVNKAPDWLRARMNLDIGALALHVTCVHYGDNNPYQFEDRWINLAALPHAADADFTKTGPNEWLIEAVPYSDAEISFSATAADKELASYLDCAVGDPLFLAERSTWWRGDAITYVRMTFQRGHRMTTKY</sequence>
<keyword evidence="1" id="KW-0805">Transcription regulation</keyword>
<proteinExistence type="predicted"/>
<dbReference type="EMBL" id="PYGJ01000008">
    <property type="protein sequence ID" value="PSL18916.1"/>
    <property type="molecule type" value="Genomic_DNA"/>
</dbReference>
<protein>
    <submittedName>
        <fullName evidence="5">GntR family transcriptional regulator</fullName>
    </submittedName>
</protein>
<dbReference type="SMART" id="SM00345">
    <property type="entry name" value="HTH_GNTR"/>
    <property type="match status" value="1"/>
</dbReference>
<dbReference type="InterPro" id="IPR000524">
    <property type="entry name" value="Tscrpt_reg_HTH_GntR"/>
</dbReference>
<dbReference type="AlphaFoldDB" id="A0A2P8FB05"/>
<dbReference type="InterPro" id="IPR036388">
    <property type="entry name" value="WH-like_DNA-bd_sf"/>
</dbReference>
<evidence type="ECO:0000313" key="5">
    <source>
        <dbReference type="EMBL" id="PSL18916.1"/>
    </source>
</evidence>
<keyword evidence="3" id="KW-0804">Transcription</keyword>
<evidence type="ECO:0000313" key="6">
    <source>
        <dbReference type="Proteomes" id="UP000240418"/>
    </source>
</evidence>
<dbReference type="PROSITE" id="PS50949">
    <property type="entry name" value="HTH_GNTR"/>
    <property type="match status" value="1"/>
</dbReference>
<dbReference type="Pfam" id="PF07702">
    <property type="entry name" value="UTRA"/>
    <property type="match status" value="1"/>
</dbReference>
<dbReference type="InterPro" id="IPR028978">
    <property type="entry name" value="Chorismate_lyase_/UTRA_dom_sf"/>
</dbReference>
<dbReference type="InterPro" id="IPR011663">
    <property type="entry name" value="UTRA"/>
</dbReference>